<gene>
    <name evidence="7" type="primary">HST3_1</name>
    <name evidence="7" type="ORF">LPJ64_002269</name>
</gene>
<organism evidence="7 8">
    <name type="scientific">Coemansia asiatica</name>
    <dbReference type="NCBI Taxonomy" id="1052880"/>
    <lineage>
        <taxon>Eukaryota</taxon>
        <taxon>Fungi</taxon>
        <taxon>Fungi incertae sedis</taxon>
        <taxon>Zoopagomycota</taxon>
        <taxon>Kickxellomycotina</taxon>
        <taxon>Kickxellomycetes</taxon>
        <taxon>Kickxellales</taxon>
        <taxon>Kickxellaceae</taxon>
        <taxon>Coemansia</taxon>
    </lineage>
</organism>
<dbReference type="SUPFAM" id="SSF52467">
    <property type="entry name" value="DHS-like NAD/FAD-binding domain"/>
    <property type="match status" value="1"/>
</dbReference>
<evidence type="ECO:0000256" key="1">
    <source>
        <dbReference type="ARBA" id="ARBA00006924"/>
    </source>
</evidence>
<comment type="caution">
    <text evidence="7">The sequence shown here is derived from an EMBL/GenBank/DDBJ whole genome shotgun (WGS) entry which is preliminary data.</text>
</comment>
<dbReference type="AlphaFoldDB" id="A0A9W7XMG4"/>
<dbReference type="GO" id="GO:0017136">
    <property type="term" value="F:histone deacetylase activity, NAD-dependent"/>
    <property type="evidence" value="ECO:0007669"/>
    <property type="project" value="TreeGrafter"/>
</dbReference>
<dbReference type="EMBL" id="JANBOH010000069">
    <property type="protein sequence ID" value="KAJ1646250.1"/>
    <property type="molecule type" value="Genomic_DNA"/>
</dbReference>
<feature type="active site" description="Proton acceptor" evidence="4">
    <location>
        <position position="159"/>
    </location>
</feature>
<name>A0A9W7XMG4_9FUNG</name>
<dbReference type="GO" id="GO:0070403">
    <property type="term" value="F:NAD+ binding"/>
    <property type="evidence" value="ECO:0007669"/>
    <property type="project" value="InterPro"/>
</dbReference>
<dbReference type="Gene3D" id="3.30.1600.10">
    <property type="entry name" value="SIR2/SIRT2 'Small Domain"/>
    <property type="match status" value="1"/>
</dbReference>
<evidence type="ECO:0000313" key="7">
    <source>
        <dbReference type="EMBL" id="KAJ1646250.1"/>
    </source>
</evidence>
<accession>A0A9W7XMG4</accession>
<evidence type="ECO:0000259" key="6">
    <source>
        <dbReference type="PROSITE" id="PS50305"/>
    </source>
</evidence>
<feature type="domain" description="Deacetylase sirtuin-type" evidence="6">
    <location>
        <begin position="4"/>
        <end position="341"/>
    </location>
</feature>
<evidence type="ECO:0000313" key="8">
    <source>
        <dbReference type="Proteomes" id="UP001145021"/>
    </source>
</evidence>
<dbReference type="GO" id="GO:0005634">
    <property type="term" value="C:nucleus"/>
    <property type="evidence" value="ECO:0007669"/>
    <property type="project" value="TreeGrafter"/>
</dbReference>
<dbReference type="PANTHER" id="PTHR11085:SF8">
    <property type="entry name" value="NAD-DEPENDENT HISTONE DEACETYLASE HST3"/>
    <property type="match status" value="1"/>
</dbReference>
<evidence type="ECO:0000256" key="3">
    <source>
        <dbReference type="ARBA" id="ARBA00023027"/>
    </source>
</evidence>
<feature type="binding site" evidence="4">
    <location>
        <position position="191"/>
    </location>
    <ligand>
        <name>Zn(2+)</name>
        <dbReference type="ChEBI" id="CHEBI:29105"/>
    </ligand>
</feature>
<keyword evidence="7" id="KW-0456">Lyase</keyword>
<feature type="compositionally biased region" description="Basic and acidic residues" evidence="5">
    <location>
        <begin position="334"/>
        <end position="347"/>
    </location>
</feature>
<feature type="binding site" evidence="4">
    <location>
        <position position="194"/>
    </location>
    <ligand>
        <name>Zn(2+)</name>
        <dbReference type="ChEBI" id="CHEBI:29105"/>
    </ligand>
</feature>
<feature type="binding site" evidence="4">
    <location>
        <position position="167"/>
    </location>
    <ligand>
        <name>Zn(2+)</name>
        <dbReference type="ChEBI" id="CHEBI:29105"/>
    </ligand>
</feature>
<dbReference type="InterPro" id="IPR003000">
    <property type="entry name" value="Sirtuin"/>
</dbReference>
<keyword evidence="2" id="KW-0808">Transferase</keyword>
<dbReference type="InterPro" id="IPR029035">
    <property type="entry name" value="DHS-like_NAD/FAD-binding_dom"/>
</dbReference>
<evidence type="ECO:0000256" key="2">
    <source>
        <dbReference type="ARBA" id="ARBA00022679"/>
    </source>
</evidence>
<keyword evidence="4" id="KW-0862">Zinc</keyword>
<feature type="region of interest" description="Disordered" evidence="5">
    <location>
        <begin position="334"/>
        <end position="370"/>
    </location>
</feature>
<keyword evidence="3" id="KW-0520">NAD</keyword>
<dbReference type="PROSITE" id="PS50305">
    <property type="entry name" value="SIRTUIN"/>
    <property type="match status" value="1"/>
</dbReference>
<dbReference type="Pfam" id="PF02146">
    <property type="entry name" value="SIR2"/>
    <property type="match status" value="1"/>
</dbReference>
<comment type="similarity">
    <text evidence="1">Belongs to the sirtuin family. Class I subfamily.</text>
</comment>
<evidence type="ECO:0000256" key="5">
    <source>
        <dbReference type="SAM" id="MobiDB-lite"/>
    </source>
</evidence>
<dbReference type="InterPro" id="IPR050134">
    <property type="entry name" value="NAD-dep_sirtuin_deacylases"/>
</dbReference>
<keyword evidence="8" id="KW-1185">Reference proteome</keyword>
<sequence length="443" mass="49487">MPETIRLEGKSQRLSAIIKRVASARRFVVVTGAGISVSCGIPDFRSSDGIFRQIQETHGDLITSGRDLFDASVIFRSSETASIFYRWMTHLRYQCTDALPGAAHRFIRQLADRGVLLRSYTQNIDGLERKAGLAVWDPYAEKDSSGYIPWKNAQSVPLHGSMDRLVCQLCSSSFTFSEKPDEQANSAGDACPDCTARSDARAAHGRRTLPAGKLRPTVVLYEEPHPHCEDIAKIISHDSRALASRRDSKTTNVVLIFGTTLKVPGCRQLVRRLATASPENTITILVNNEPVCGKSWDGIVDYQIIGSVEDWCSRIERQWNAQTKITRWARTRKRVDSNEKENKEHDQNASFNKQLPVRPPTSKKRKACSASDSENTEVFVDVVTVGREVPDQHASKKPKPAQAYSDGFVPARRSLRIAEKRSLEDFENILASQQIQTSIQICT</sequence>
<evidence type="ECO:0000256" key="4">
    <source>
        <dbReference type="PROSITE-ProRule" id="PRU00236"/>
    </source>
</evidence>
<dbReference type="Gene3D" id="3.40.50.1220">
    <property type="entry name" value="TPP-binding domain"/>
    <property type="match status" value="1"/>
</dbReference>
<dbReference type="InterPro" id="IPR026591">
    <property type="entry name" value="Sirtuin_cat_small_dom_sf"/>
</dbReference>
<reference evidence="7" key="1">
    <citation type="submission" date="2022-07" db="EMBL/GenBank/DDBJ databases">
        <title>Phylogenomic reconstructions and comparative analyses of Kickxellomycotina fungi.</title>
        <authorList>
            <person name="Reynolds N.K."/>
            <person name="Stajich J.E."/>
            <person name="Barry K."/>
            <person name="Grigoriev I.V."/>
            <person name="Crous P."/>
            <person name="Smith M.E."/>
        </authorList>
    </citation>
    <scope>NUCLEOTIDE SEQUENCE</scope>
    <source>
        <strain evidence="7">NBRC 105413</strain>
    </source>
</reference>
<keyword evidence="4" id="KW-0479">Metal-binding</keyword>
<dbReference type="EC" id="4.4.1.36" evidence="7"/>
<proteinExistence type="inferred from homology"/>
<protein>
    <submittedName>
        <fullName evidence="7">NAD-dependent deacetylase hst3</fullName>
        <ecNumber evidence="7">4.4.1.36</ecNumber>
    </submittedName>
</protein>
<dbReference type="InterPro" id="IPR026590">
    <property type="entry name" value="Ssirtuin_cat_dom"/>
</dbReference>
<feature type="binding site" evidence="4">
    <location>
        <position position="170"/>
    </location>
    <ligand>
        <name>Zn(2+)</name>
        <dbReference type="ChEBI" id="CHEBI:29105"/>
    </ligand>
</feature>
<dbReference type="GO" id="GO:0016829">
    <property type="term" value="F:lyase activity"/>
    <property type="evidence" value="ECO:0007669"/>
    <property type="project" value="UniProtKB-KW"/>
</dbReference>
<dbReference type="Proteomes" id="UP001145021">
    <property type="component" value="Unassembled WGS sequence"/>
</dbReference>
<dbReference type="PANTHER" id="PTHR11085">
    <property type="entry name" value="NAD-DEPENDENT PROTEIN DEACYLASE SIRTUIN-5, MITOCHONDRIAL-RELATED"/>
    <property type="match status" value="1"/>
</dbReference>
<dbReference type="GO" id="GO:0046872">
    <property type="term" value="F:metal ion binding"/>
    <property type="evidence" value="ECO:0007669"/>
    <property type="project" value="UniProtKB-KW"/>
</dbReference>